<dbReference type="AlphaFoldDB" id="A0A261FJA8"/>
<keyword evidence="3" id="KW-1185">Reference proteome</keyword>
<dbReference type="Proteomes" id="UP000216871">
    <property type="component" value="Unassembled WGS sequence"/>
</dbReference>
<name>A0A261FJA8_9BIFI</name>
<evidence type="ECO:0000256" key="1">
    <source>
        <dbReference type="SAM" id="MobiDB-lite"/>
    </source>
</evidence>
<feature type="region of interest" description="Disordered" evidence="1">
    <location>
        <begin position="1"/>
        <end position="20"/>
    </location>
</feature>
<comment type="caution">
    <text evidence="2">The sequence shown here is derived from an EMBL/GenBank/DDBJ whole genome shotgun (WGS) entry which is preliminary data.</text>
</comment>
<evidence type="ECO:0000313" key="3">
    <source>
        <dbReference type="Proteomes" id="UP000216871"/>
    </source>
</evidence>
<protein>
    <submittedName>
        <fullName evidence="2">Uncharacterized protein</fullName>
    </submittedName>
</protein>
<reference evidence="2 3" key="1">
    <citation type="journal article" date="2017" name="BMC Genomics">
        <title>Comparative genomic and phylogenomic analyses of the Bifidobacteriaceae family.</title>
        <authorList>
            <person name="Lugli G.A."/>
            <person name="Milani C."/>
            <person name="Turroni F."/>
            <person name="Duranti S."/>
            <person name="Mancabelli L."/>
            <person name="Mangifesta M."/>
            <person name="Ferrario C."/>
            <person name="Modesto M."/>
            <person name="Mattarelli P."/>
            <person name="Jiri K."/>
            <person name="van Sinderen D."/>
            <person name="Ventura M."/>
        </authorList>
    </citation>
    <scope>NUCLEOTIDE SEQUENCE [LARGE SCALE GENOMIC DNA]</scope>
    <source>
        <strain evidence="2 3">DSM 100196</strain>
    </source>
</reference>
<proteinExistence type="predicted"/>
<accession>A0A261FJA8</accession>
<gene>
    <name evidence="2" type="ORF">BMYO_1434</name>
</gene>
<evidence type="ECO:0000313" key="2">
    <source>
        <dbReference type="EMBL" id="OZG59229.1"/>
    </source>
</evidence>
<sequence>MNMNLDTNTERHDSREDDSQAQDWAVLFAGLAC</sequence>
<feature type="compositionally biased region" description="Basic and acidic residues" evidence="1">
    <location>
        <begin position="8"/>
        <end position="18"/>
    </location>
</feature>
<organism evidence="2 3">
    <name type="scientific">Bifidobacterium myosotis</name>
    <dbReference type="NCBI Taxonomy" id="1630166"/>
    <lineage>
        <taxon>Bacteria</taxon>
        <taxon>Bacillati</taxon>
        <taxon>Actinomycetota</taxon>
        <taxon>Actinomycetes</taxon>
        <taxon>Bifidobacteriales</taxon>
        <taxon>Bifidobacteriaceae</taxon>
        <taxon>Bifidobacterium</taxon>
    </lineage>
</organism>
<dbReference type="EMBL" id="MWWW01000015">
    <property type="protein sequence ID" value="OZG59229.1"/>
    <property type="molecule type" value="Genomic_DNA"/>
</dbReference>